<evidence type="ECO:0000256" key="1">
    <source>
        <dbReference type="SAM" id="Coils"/>
    </source>
</evidence>
<proteinExistence type="predicted"/>
<comment type="caution">
    <text evidence="2">The sequence shown here is derived from an EMBL/GenBank/DDBJ whole genome shotgun (WGS) entry which is preliminary data.</text>
</comment>
<reference evidence="2 3" key="1">
    <citation type="journal article" date="2018" name="PLoS Genet.">
        <title>Population sequencing reveals clonal diversity and ancestral inbreeding in the grapevine cultivar Chardonnay.</title>
        <authorList>
            <person name="Roach M.J."/>
            <person name="Johnson D.L."/>
            <person name="Bohlmann J."/>
            <person name="van Vuuren H.J."/>
            <person name="Jones S.J."/>
            <person name="Pretorius I.S."/>
            <person name="Schmidt S.A."/>
            <person name="Borneman A.R."/>
        </authorList>
    </citation>
    <scope>NUCLEOTIDE SEQUENCE [LARGE SCALE GENOMIC DNA]</scope>
    <source>
        <strain evidence="3">cv. Chardonnay</strain>
        <tissue evidence="2">Leaf</tissue>
    </source>
</reference>
<dbReference type="AlphaFoldDB" id="A0A438HT25"/>
<evidence type="ECO:0000313" key="2">
    <source>
        <dbReference type="EMBL" id="RVW87623.1"/>
    </source>
</evidence>
<gene>
    <name evidence="2" type="ORF">CK203_041193</name>
</gene>
<sequence length="147" mass="17214">MKIVRVYPHHGFNKWMLVSYFYEGMSSQMKQILNTINKGVNKEKANEVYALPNGLDFQEKIATLARRLDNLEAKKAQEVRNVNEEVMQGCLICKSMEHYVHSCPTLLNNKEIGINMTKVMENKYLHLKGYHLKAFNNKDKFCHLYQT</sequence>
<dbReference type="EMBL" id="QGNW01000182">
    <property type="protein sequence ID" value="RVW87623.1"/>
    <property type="molecule type" value="Genomic_DNA"/>
</dbReference>
<protein>
    <recommendedName>
        <fullName evidence="4">Retrotransposon gag domain-containing protein</fullName>
    </recommendedName>
</protein>
<dbReference type="Proteomes" id="UP000288805">
    <property type="component" value="Unassembled WGS sequence"/>
</dbReference>
<feature type="coiled-coil region" evidence="1">
    <location>
        <begin position="54"/>
        <end position="88"/>
    </location>
</feature>
<name>A0A438HT25_VITVI</name>
<accession>A0A438HT25</accession>
<organism evidence="2 3">
    <name type="scientific">Vitis vinifera</name>
    <name type="common">Grape</name>
    <dbReference type="NCBI Taxonomy" id="29760"/>
    <lineage>
        <taxon>Eukaryota</taxon>
        <taxon>Viridiplantae</taxon>
        <taxon>Streptophyta</taxon>
        <taxon>Embryophyta</taxon>
        <taxon>Tracheophyta</taxon>
        <taxon>Spermatophyta</taxon>
        <taxon>Magnoliopsida</taxon>
        <taxon>eudicotyledons</taxon>
        <taxon>Gunneridae</taxon>
        <taxon>Pentapetalae</taxon>
        <taxon>rosids</taxon>
        <taxon>Vitales</taxon>
        <taxon>Vitaceae</taxon>
        <taxon>Viteae</taxon>
        <taxon>Vitis</taxon>
    </lineage>
</organism>
<evidence type="ECO:0008006" key="4">
    <source>
        <dbReference type="Google" id="ProtNLM"/>
    </source>
</evidence>
<evidence type="ECO:0000313" key="3">
    <source>
        <dbReference type="Proteomes" id="UP000288805"/>
    </source>
</evidence>
<keyword evidence="1" id="KW-0175">Coiled coil</keyword>